<keyword evidence="9" id="KW-0001">2Fe-2S</keyword>
<feature type="binding site" evidence="9">
    <location>
        <position position="187"/>
    </location>
    <ligand>
        <name>pyridoxal 5'-phosphate</name>
        <dbReference type="ChEBI" id="CHEBI:597326"/>
    </ligand>
</feature>
<keyword evidence="8 9" id="KW-0411">Iron-sulfur</keyword>
<evidence type="ECO:0000256" key="4">
    <source>
        <dbReference type="ARBA" id="ARBA00022679"/>
    </source>
</evidence>
<comment type="subcellular location">
    <subcellularLocation>
        <location evidence="9">Cytoplasm</location>
    </subcellularLocation>
</comment>
<dbReference type="PIRSF" id="PIRSF005572">
    <property type="entry name" value="NifS"/>
    <property type="match status" value="1"/>
</dbReference>
<dbReference type="SUPFAM" id="SSF53383">
    <property type="entry name" value="PLP-dependent transferases"/>
    <property type="match status" value="1"/>
</dbReference>
<comment type="function">
    <text evidence="9">Master enzyme that delivers sulfur to a number of partners involved in Fe-S cluster assembly, tRNA modification or cofactor biosynthesis. Catalyzes the removal of elemental sulfur atoms from cysteine to produce alanine. Functions as a sulfur delivery protein for Fe-S cluster synthesis onto IscU, an Fe-S scaffold assembly protein, as well as other S acceptor proteins.</text>
</comment>
<evidence type="ECO:0000256" key="9">
    <source>
        <dbReference type="HAMAP-Rule" id="MF_00331"/>
    </source>
</evidence>
<comment type="pathway">
    <text evidence="9">Cofactor biosynthesis; iron-sulfur cluster biosynthesis.</text>
</comment>
<dbReference type="HOGENOM" id="CLU_003433_0_0_2"/>
<evidence type="ECO:0000256" key="8">
    <source>
        <dbReference type="ARBA" id="ARBA00023014"/>
    </source>
</evidence>
<dbReference type="Proteomes" id="UP000001931">
    <property type="component" value="Chromosome"/>
</dbReference>
<feature type="binding site" description="via persulfide group" evidence="9">
    <location>
        <position position="333"/>
    </location>
    <ligand>
        <name>[2Fe-2S] cluster</name>
        <dbReference type="ChEBI" id="CHEBI:190135"/>
        <note>ligand shared with IscU</note>
    </ligand>
</feature>
<dbReference type="NCBIfam" id="TIGR03402">
    <property type="entry name" value="FeS_nifS"/>
    <property type="match status" value="1"/>
</dbReference>
<dbReference type="eggNOG" id="arCOG00066">
    <property type="taxonomic scope" value="Archaea"/>
</dbReference>
<dbReference type="GO" id="GO:0046872">
    <property type="term" value="F:metal ion binding"/>
    <property type="evidence" value="ECO:0007669"/>
    <property type="project" value="UniProtKB-KW"/>
</dbReference>
<keyword evidence="7 9" id="KW-0408">Iron</keyword>
<dbReference type="InterPro" id="IPR017772">
    <property type="entry name" value="Cys_deSase_NifS_bac/arc"/>
</dbReference>
<dbReference type="GO" id="GO:0030170">
    <property type="term" value="F:pyridoxal phosphate binding"/>
    <property type="evidence" value="ECO:0007669"/>
    <property type="project" value="UniProtKB-UniRule"/>
</dbReference>
<dbReference type="GO" id="GO:0006520">
    <property type="term" value="P:amino acid metabolic process"/>
    <property type="evidence" value="ECO:0007669"/>
    <property type="project" value="InterPro"/>
</dbReference>
<evidence type="ECO:0000313" key="12">
    <source>
        <dbReference type="EMBL" id="ABC57390.1"/>
    </source>
</evidence>
<feature type="domain" description="Aminotransferase class V" evidence="11">
    <location>
        <begin position="6"/>
        <end position="373"/>
    </location>
</feature>
<name>Q2NFL3_METST</name>
<dbReference type="InterPro" id="IPR015422">
    <property type="entry name" value="PyrdxlP-dep_Trfase_small"/>
</dbReference>
<keyword evidence="3 9" id="KW-0963">Cytoplasm</keyword>
<dbReference type="Pfam" id="PF00266">
    <property type="entry name" value="Aminotran_5"/>
    <property type="match status" value="1"/>
</dbReference>
<dbReference type="GO" id="GO:0051537">
    <property type="term" value="F:2 iron, 2 sulfur cluster binding"/>
    <property type="evidence" value="ECO:0007669"/>
    <property type="project" value="UniProtKB-UniRule"/>
</dbReference>
<dbReference type="FunFam" id="3.40.640.10:FF:000003">
    <property type="entry name" value="Cysteine desulfurase IscS"/>
    <property type="match status" value="1"/>
</dbReference>
<dbReference type="STRING" id="339860.Msp_1002"/>
<dbReference type="Gene3D" id="1.10.260.50">
    <property type="match status" value="1"/>
</dbReference>
<dbReference type="InterPro" id="IPR015424">
    <property type="entry name" value="PyrdxlP-dep_Trfase"/>
</dbReference>
<evidence type="ECO:0000259" key="11">
    <source>
        <dbReference type="Pfam" id="PF00266"/>
    </source>
</evidence>
<evidence type="ECO:0000256" key="5">
    <source>
        <dbReference type="ARBA" id="ARBA00022723"/>
    </source>
</evidence>
<evidence type="ECO:0000256" key="6">
    <source>
        <dbReference type="ARBA" id="ARBA00022898"/>
    </source>
</evidence>
<sequence>MAHELIYMDNSATSPVDEEVLKEMLPYFNEKFGNASTLYRLGVDAKKALDKARQQVADLINADVDEITFTSGGTESDNMAIKGVALSEIQKATDKNPRNHIITTTIEHPAVLETCKFLEKFGFEVTYLPVDEDGLISLDDLENAIKESTILITIMHSNNEIGTIQPTKEIGEIARKHNVLFHSDAVQSAGKIPVDVKDQNIDILSLSGHKINGPKGIGAIYIKKGVRFEVFMHGGGQEKGLRSGTENMPGIVGLGKAAELARENLETRMQHNKEIRDALIEKVTSQIKDAYVNGSLEKRLPNNVHFRFSGIEGESLILRLDNEGIDGATGSACSTHDLKGSHVLAAIGVKPALSHGSLRLSIGPENSIDDVDYIVASIKKVVDYLRELSPLWDNETDEYIGDRFEKPLEDEDIDRY</sequence>
<dbReference type="KEGG" id="mst:Msp_1002"/>
<gene>
    <name evidence="9 12" type="primary">iscS</name>
    <name evidence="12" type="ordered locus">Msp_1002</name>
</gene>
<keyword evidence="13" id="KW-1185">Reference proteome</keyword>
<feature type="binding site" evidence="9">
    <location>
        <begin position="73"/>
        <end position="74"/>
    </location>
    <ligand>
        <name>pyridoxal 5'-phosphate</name>
        <dbReference type="ChEBI" id="CHEBI:597326"/>
    </ligand>
</feature>
<dbReference type="InterPro" id="IPR015421">
    <property type="entry name" value="PyrdxlP-dep_Trfase_major"/>
</dbReference>
<comment type="cofactor">
    <cofactor evidence="1 9 10">
        <name>pyridoxal 5'-phosphate</name>
        <dbReference type="ChEBI" id="CHEBI:597326"/>
    </cofactor>
</comment>
<dbReference type="AlphaFoldDB" id="Q2NFL3"/>
<dbReference type="InterPro" id="IPR000192">
    <property type="entry name" value="Aminotrans_V_dom"/>
</dbReference>
<evidence type="ECO:0000256" key="2">
    <source>
        <dbReference type="ARBA" id="ARBA00006490"/>
    </source>
</evidence>
<dbReference type="PROSITE" id="PS00595">
    <property type="entry name" value="AA_TRANSFER_CLASS_5"/>
    <property type="match status" value="1"/>
</dbReference>
<dbReference type="GO" id="GO:0031071">
    <property type="term" value="F:cysteine desulfurase activity"/>
    <property type="evidence" value="ECO:0007669"/>
    <property type="project" value="UniProtKB-UniRule"/>
</dbReference>
<feature type="binding site" evidence="9">
    <location>
        <position position="245"/>
    </location>
    <ligand>
        <name>pyridoxal 5'-phosphate</name>
        <dbReference type="ChEBI" id="CHEBI:597326"/>
    </ligand>
</feature>
<comment type="similarity">
    <text evidence="2 9">Belongs to the class-V pyridoxal-phosphate-dependent aminotransferase family. NifS/IscS subfamily.</text>
</comment>
<dbReference type="PANTHER" id="PTHR11601">
    <property type="entry name" value="CYSTEINE DESULFURYLASE FAMILY MEMBER"/>
    <property type="match status" value="1"/>
</dbReference>
<comment type="subunit">
    <text evidence="9">Homodimer. Forms a heterotetramer with IscU, interacts with other sulfur acceptors.</text>
</comment>
<feature type="binding site" evidence="9">
    <location>
        <position position="159"/>
    </location>
    <ligand>
        <name>pyridoxal 5'-phosphate</name>
        <dbReference type="ChEBI" id="CHEBI:597326"/>
    </ligand>
</feature>
<proteinExistence type="inferred from homology"/>
<reference evidence="12 13" key="1">
    <citation type="journal article" date="2006" name="J. Bacteriol.">
        <title>The genome sequence of Methanosphaera stadtmanae reveals why this human intestinal archaeon is restricted to methanol and H2 for methane formation and ATP synthesis.</title>
        <authorList>
            <person name="Fricke W.F."/>
            <person name="Seedorf H."/>
            <person name="Henne A."/>
            <person name="Kruer M."/>
            <person name="Liesegang H."/>
            <person name="Hedderich R."/>
            <person name="Gottschalk G."/>
            <person name="Thauer R.K."/>
        </authorList>
    </citation>
    <scope>NUCLEOTIDE SEQUENCE [LARGE SCALE GENOMIC DNA]</scope>
    <source>
        <strain evidence="13">ATCC 43021 / DSM 3091 / JCM 11832 / MCB-3</strain>
    </source>
</reference>
<evidence type="ECO:0000256" key="10">
    <source>
        <dbReference type="RuleBase" id="RU004504"/>
    </source>
</evidence>
<organism evidence="12 13">
    <name type="scientific">Methanosphaera stadtmanae (strain ATCC 43021 / DSM 3091 / JCM 11832 / MCB-3)</name>
    <dbReference type="NCBI Taxonomy" id="339860"/>
    <lineage>
        <taxon>Archaea</taxon>
        <taxon>Methanobacteriati</taxon>
        <taxon>Methanobacteriota</taxon>
        <taxon>Methanomada group</taxon>
        <taxon>Methanobacteria</taxon>
        <taxon>Methanobacteriales</taxon>
        <taxon>Methanobacteriaceae</taxon>
        <taxon>Methanosphaera</taxon>
    </lineage>
</organism>
<feature type="binding site" evidence="9">
    <location>
        <begin position="207"/>
        <end position="209"/>
    </location>
    <ligand>
        <name>pyridoxal 5'-phosphate</name>
        <dbReference type="ChEBI" id="CHEBI:597326"/>
    </ligand>
</feature>
<dbReference type="GO" id="GO:1990221">
    <property type="term" value="C:L-cysteine desulfurase complex"/>
    <property type="evidence" value="ECO:0007669"/>
    <property type="project" value="UniProtKB-ARBA"/>
</dbReference>
<dbReference type="InterPro" id="IPR016454">
    <property type="entry name" value="Cysteine_dSase"/>
</dbReference>
<dbReference type="InterPro" id="IPR010240">
    <property type="entry name" value="Cys_deSase_IscS"/>
</dbReference>
<evidence type="ECO:0000256" key="1">
    <source>
        <dbReference type="ARBA" id="ARBA00001933"/>
    </source>
</evidence>
<protein>
    <recommendedName>
        <fullName evidence="9">Cysteine desulfurase IscS</fullName>
        <ecNumber evidence="9">2.8.1.7</ecNumber>
    </recommendedName>
</protein>
<evidence type="ECO:0000313" key="13">
    <source>
        <dbReference type="Proteomes" id="UP000001931"/>
    </source>
</evidence>
<comment type="miscellaneous">
    <text evidence="9">In Archaea the pyridoxal phosphate cofactor is not covalently bound to Lys but ligated by other amino acids.</text>
</comment>
<dbReference type="Gene3D" id="3.40.640.10">
    <property type="entry name" value="Type I PLP-dependent aspartate aminotransferase-like (Major domain)"/>
    <property type="match status" value="1"/>
</dbReference>
<accession>Q2NFL3</accession>
<keyword evidence="5 9" id="KW-0479">Metal-binding</keyword>
<evidence type="ECO:0000256" key="7">
    <source>
        <dbReference type="ARBA" id="ARBA00023004"/>
    </source>
</evidence>
<evidence type="ECO:0000256" key="3">
    <source>
        <dbReference type="ARBA" id="ARBA00022490"/>
    </source>
</evidence>
<keyword evidence="4 9" id="KW-0808">Transferase</keyword>
<dbReference type="UniPathway" id="UPA00266"/>
<keyword evidence="6 9" id="KW-0663">Pyridoxal phosphate</keyword>
<dbReference type="EC" id="2.8.1.7" evidence="9"/>
<dbReference type="HAMAP" id="MF_00331">
    <property type="entry name" value="Cys_desulf_IscS"/>
    <property type="match status" value="1"/>
</dbReference>
<comment type="catalytic activity">
    <reaction evidence="9">
        <text>(sulfur carrier)-H + L-cysteine = (sulfur carrier)-SH + L-alanine</text>
        <dbReference type="Rhea" id="RHEA:43892"/>
        <dbReference type="Rhea" id="RHEA-COMP:14737"/>
        <dbReference type="Rhea" id="RHEA-COMP:14739"/>
        <dbReference type="ChEBI" id="CHEBI:29917"/>
        <dbReference type="ChEBI" id="CHEBI:35235"/>
        <dbReference type="ChEBI" id="CHEBI:57972"/>
        <dbReference type="ChEBI" id="CHEBI:64428"/>
        <dbReference type="EC" id="2.8.1.7"/>
    </reaction>
</comment>
<dbReference type="InterPro" id="IPR020578">
    <property type="entry name" value="Aminotrans_V_PyrdxlP_BS"/>
</dbReference>
<feature type="active site" description="Cysteine persulfide intermediate" evidence="9">
    <location>
        <position position="333"/>
    </location>
</feature>
<dbReference type="NCBIfam" id="NF002806">
    <property type="entry name" value="PRK02948.1"/>
    <property type="match status" value="1"/>
</dbReference>
<dbReference type="EMBL" id="CP000102">
    <property type="protein sequence ID" value="ABC57390.1"/>
    <property type="molecule type" value="Genomic_DNA"/>
</dbReference>
<dbReference type="Gene3D" id="3.90.1150.10">
    <property type="entry name" value="Aspartate Aminotransferase, domain 1"/>
    <property type="match status" value="1"/>
</dbReference>
<dbReference type="GO" id="GO:0044571">
    <property type="term" value="P:[2Fe-2S] cluster assembly"/>
    <property type="evidence" value="ECO:0007669"/>
    <property type="project" value="UniProtKB-UniRule"/>
</dbReference>
<dbReference type="PANTHER" id="PTHR11601:SF34">
    <property type="entry name" value="CYSTEINE DESULFURASE"/>
    <property type="match status" value="1"/>
</dbReference>